<dbReference type="SMART" id="SM00091">
    <property type="entry name" value="PAS"/>
    <property type="match status" value="1"/>
</dbReference>
<dbReference type="InterPro" id="IPR025944">
    <property type="entry name" value="Sigma_54_int_dom_CS"/>
</dbReference>
<dbReference type="PROSITE" id="PS00688">
    <property type="entry name" value="SIGMA54_INTERACT_3"/>
    <property type="match status" value="1"/>
</dbReference>
<protein>
    <submittedName>
        <fullName evidence="7">DNA-binding protein Fis</fullName>
    </submittedName>
</protein>
<dbReference type="InterPro" id="IPR027417">
    <property type="entry name" value="P-loop_NTPase"/>
</dbReference>
<keyword evidence="4" id="KW-0804">Transcription</keyword>
<evidence type="ECO:0000259" key="5">
    <source>
        <dbReference type="PROSITE" id="PS50045"/>
    </source>
</evidence>
<dbReference type="InterPro" id="IPR013656">
    <property type="entry name" value="PAS_4"/>
</dbReference>
<dbReference type="GO" id="GO:0003677">
    <property type="term" value="F:DNA binding"/>
    <property type="evidence" value="ECO:0007669"/>
    <property type="project" value="UniProtKB-KW"/>
</dbReference>
<evidence type="ECO:0000256" key="1">
    <source>
        <dbReference type="ARBA" id="ARBA00022741"/>
    </source>
</evidence>
<dbReference type="PROSITE" id="PS50112">
    <property type="entry name" value="PAS"/>
    <property type="match status" value="1"/>
</dbReference>
<dbReference type="InterPro" id="IPR000014">
    <property type="entry name" value="PAS"/>
</dbReference>
<dbReference type="STRING" id="1121409.SAMN02745124_03260"/>
<sequence>MEHPPARHPAAPANEDMLLRAISDGTAAETGSDFFRALVRNLSLALGTYGAWVTEYRESTRRLRSLAFWLGDNYIEDYEYDITGTPCEVLLREKTYLHIPENVVELFPGDPDLPKIGAVSYIGFPLLDQQRMILGNLAIVDRRPIPDSFRNLALFRIFAARATAEMLRLRSEAELQDREAKLRGVFDGALDAILELDQHFRIAMLNPAARKLFAISESDPTGRDFEPFLAGGDYARLHSFIQALQERSKNERSIWIPDGLTVTTRQGKTIRTEATLSQLDTSGPPFYVLILRDVNERYESAQTIALLQGEADYLRSEVQTLAGHGEIIGRSRPLRAIMELIAEVAPTDSTVLLFGETGTGKELLARAIHAASSRKNRPMITVNCAAIPDTLLESEFFGHEKGAFTGATQRREGRFSLADGGTIFPDEIGELNLEMQAKLLRVLQEGEFSPVGSSRNRQVDVRVIAATNRDLLEEVRQGTFRMDLYYRLSIFPITIPPLRERGDDITLLANGFLEKYVARLGKRIAPLSPRLLQRLRTYCWPGNVRELQNVIERGVITARHGELNLDYALPHPPAGELDPGRQAAPEAAPPGAILTSSQLQQMERDNLLLALSTTGWRVSGENGAARLLGMPASTLQSRMKALAIKRPA</sequence>
<dbReference type="PANTHER" id="PTHR32071">
    <property type="entry name" value="TRANSCRIPTIONAL REGULATORY PROTEIN"/>
    <property type="match status" value="1"/>
</dbReference>
<dbReference type="PROSITE" id="PS50045">
    <property type="entry name" value="SIGMA54_INTERACT_4"/>
    <property type="match status" value="1"/>
</dbReference>
<dbReference type="SMART" id="SM00382">
    <property type="entry name" value="AAA"/>
    <property type="match status" value="1"/>
</dbReference>
<dbReference type="Gene3D" id="1.10.8.60">
    <property type="match status" value="1"/>
</dbReference>
<keyword evidence="3" id="KW-0805">Transcription regulation</keyword>
<dbReference type="CDD" id="cd00130">
    <property type="entry name" value="PAS"/>
    <property type="match status" value="1"/>
</dbReference>
<dbReference type="Gene3D" id="1.10.10.60">
    <property type="entry name" value="Homeodomain-like"/>
    <property type="match status" value="1"/>
</dbReference>
<dbReference type="InterPro" id="IPR058031">
    <property type="entry name" value="AAA_lid_NorR"/>
</dbReference>
<dbReference type="RefSeq" id="WP_073377650.1">
    <property type="nucleotide sequence ID" value="NZ_FQXS01000022.1"/>
</dbReference>
<dbReference type="Gene3D" id="3.30.450.40">
    <property type="match status" value="1"/>
</dbReference>
<organism evidence="7 8">
    <name type="scientific">Desulfofustis glycolicus DSM 9705</name>
    <dbReference type="NCBI Taxonomy" id="1121409"/>
    <lineage>
        <taxon>Bacteria</taxon>
        <taxon>Pseudomonadati</taxon>
        <taxon>Thermodesulfobacteriota</taxon>
        <taxon>Desulfobulbia</taxon>
        <taxon>Desulfobulbales</taxon>
        <taxon>Desulfocapsaceae</taxon>
        <taxon>Desulfofustis</taxon>
    </lineage>
</organism>
<dbReference type="Gene3D" id="3.30.450.20">
    <property type="entry name" value="PAS domain"/>
    <property type="match status" value="1"/>
</dbReference>
<dbReference type="PANTHER" id="PTHR32071:SF57">
    <property type="entry name" value="C4-DICARBOXYLATE TRANSPORT TRANSCRIPTIONAL REGULATORY PROTEIN DCTD"/>
    <property type="match status" value="1"/>
</dbReference>
<evidence type="ECO:0000256" key="3">
    <source>
        <dbReference type="ARBA" id="ARBA00023015"/>
    </source>
</evidence>
<dbReference type="Gene3D" id="3.40.50.300">
    <property type="entry name" value="P-loop containing nucleotide triphosphate hydrolases"/>
    <property type="match status" value="1"/>
</dbReference>
<evidence type="ECO:0000313" key="8">
    <source>
        <dbReference type="Proteomes" id="UP000184139"/>
    </source>
</evidence>
<feature type="domain" description="Sigma-54 factor interaction" evidence="5">
    <location>
        <begin position="327"/>
        <end position="556"/>
    </location>
</feature>
<keyword evidence="8" id="KW-1185">Reference proteome</keyword>
<dbReference type="Pfam" id="PF25601">
    <property type="entry name" value="AAA_lid_14"/>
    <property type="match status" value="1"/>
</dbReference>
<name>A0A1M5XQM2_9BACT</name>
<evidence type="ECO:0000313" key="7">
    <source>
        <dbReference type="EMBL" id="SHI02059.1"/>
    </source>
</evidence>
<dbReference type="GO" id="GO:0005524">
    <property type="term" value="F:ATP binding"/>
    <property type="evidence" value="ECO:0007669"/>
    <property type="project" value="UniProtKB-KW"/>
</dbReference>
<keyword evidence="1" id="KW-0547">Nucleotide-binding</keyword>
<gene>
    <name evidence="7" type="ORF">SAMN02745124_03260</name>
</gene>
<evidence type="ECO:0000256" key="4">
    <source>
        <dbReference type="ARBA" id="ARBA00023163"/>
    </source>
</evidence>
<dbReference type="InterPro" id="IPR002078">
    <property type="entry name" value="Sigma_54_int"/>
</dbReference>
<dbReference type="FunFam" id="3.40.50.300:FF:000006">
    <property type="entry name" value="DNA-binding transcriptional regulator NtrC"/>
    <property type="match status" value="1"/>
</dbReference>
<proteinExistence type="predicted"/>
<accession>A0A1M5XQM2</accession>
<dbReference type="SUPFAM" id="SSF55785">
    <property type="entry name" value="PYP-like sensor domain (PAS domain)"/>
    <property type="match status" value="1"/>
</dbReference>
<keyword evidence="7" id="KW-0238">DNA-binding</keyword>
<evidence type="ECO:0000256" key="2">
    <source>
        <dbReference type="ARBA" id="ARBA00022840"/>
    </source>
</evidence>
<evidence type="ECO:0000259" key="6">
    <source>
        <dbReference type="PROSITE" id="PS50112"/>
    </source>
</evidence>
<dbReference type="AlphaFoldDB" id="A0A1M5XQM2"/>
<dbReference type="InterPro" id="IPR003593">
    <property type="entry name" value="AAA+_ATPase"/>
</dbReference>
<dbReference type="EMBL" id="FQXS01000022">
    <property type="protein sequence ID" value="SHI02059.1"/>
    <property type="molecule type" value="Genomic_DNA"/>
</dbReference>
<dbReference type="Proteomes" id="UP000184139">
    <property type="component" value="Unassembled WGS sequence"/>
</dbReference>
<dbReference type="InterPro" id="IPR029016">
    <property type="entry name" value="GAF-like_dom_sf"/>
</dbReference>
<dbReference type="NCBIfam" id="TIGR00229">
    <property type="entry name" value="sensory_box"/>
    <property type="match status" value="1"/>
</dbReference>
<dbReference type="PROSITE" id="PS00675">
    <property type="entry name" value="SIGMA54_INTERACT_1"/>
    <property type="match status" value="1"/>
</dbReference>
<dbReference type="SUPFAM" id="SSF52540">
    <property type="entry name" value="P-loop containing nucleoside triphosphate hydrolases"/>
    <property type="match status" value="1"/>
</dbReference>
<dbReference type="Pfam" id="PF08448">
    <property type="entry name" value="PAS_4"/>
    <property type="match status" value="1"/>
</dbReference>
<dbReference type="InterPro" id="IPR025662">
    <property type="entry name" value="Sigma_54_int_dom_ATP-bd_1"/>
</dbReference>
<dbReference type="GO" id="GO:0006355">
    <property type="term" value="P:regulation of DNA-templated transcription"/>
    <property type="evidence" value="ECO:0007669"/>
    <property type="project" value="InterPro"/>
</dbReference>
<dbReference type="SUPFAM" id="SSF55781">
    <property type="entry name" value="GAF domain-like"/>
    <property type="match status" value="1"/>
</dbReference>
<dbReference type="CDD" id="cd00009">
    <property type="entry name" value="AAA"/>
    <property type="match status" value="1"/>
</dbReference>
<feature type="domain" description="PAS" evidence="6">
    <location>
        <begin position="178"/>
        <end position="248"/>
    </location>
</feature>
<keyword evidence="2" id="KW-0067">ATP-binding</keyword>
<dbReference type="Pfam" id="PF00158">
    <property type="entry name" value="Sigma54_activat"/>
    <property type="match status" value="1"/>
</dbReference>
<dbReference type="OrthoDB" id="9763792at2"/>
<reference evidence="7 8" key="1">
    <citation type="submission" date="2016-11" db="EMBL/GenBank/DDBJ databases">
        <authorList>
            <person name="Jaros S."/>
            <person name="Januszkiewicz K."/>
            <person name="Wedrychowicz H."/>
        </authorList>
    </citation>
    <scope>NUCLEOTIDE SEQUENCE [LARGE SCALE GENOMIC DNA]</scope>
    <source>
        <strain evidence="7 8">DSM 9705</strain>
    </source>
</reference>
<dbReference type="InterPro" id="IPR035965">
    <property type="entry name" value="PAS-like_dom_sf"/>
</dbReference>